<evidence type="ECO:0000313" key="2">
    <source>
        <dbReference type="EMBL" id="OKP14695.1"/>
    </source>
</evidence>
<sequence>MSPQLTAQVSKPFTDDRHLSEAIVEEGRLQSLRTTALDEVCEDYLRSSAGVCADFPYHADLLDKKDLGLKTVKASELYPGRPGRVEVSNRQSFLDRRNSQVTPAKSVSSF</sequence>
<dbReference type="AlphaFoldDB" id="A0A1Q5UQE0"/>
<gene>
    <name evidence="2" type="ORF">PENSUB_11453</name>
</gene>
<organism evidence="2 3">
    <name type="scientific">Penicillium subrubescens</name>
    <dbReference type="NCBI Taxonomy" id="1316194"/>
    <lineage>
        <taxon>Eukaryota</taxon>
        <taxon>Fungi</taxon>
        <taxon>Dikarya</taxon>
        <taxon>Ascomycota</taxon>
        <taxon>Pezizomycotina</taxon>
        <taxon>Eurotiomycetes</taxon>
        <taxon>Eurotiomycetidae</taxon>
        <taxon>Eurotiales</taxon>
        <taxon>Aspergillaceae</taxon>
        <taxon>Penicillium</taxon>
    </lineage>
</organism>
<dbReference type="EMBL" id="MNBE01000071">
    <property type="protein sequence ID" value="OKP14695.1"/>
    <property type="molecule type" value="Genomic_DNA"/>
</dbReference>
<evidence type="ECO:0000313" key="3">
    <source>
        <dbReference type="Proteomes" id="UP000186955"/>
    </source>
</evidence>
<proteinExistence type="predicted"/>
<feature type="compositionally biased region" description="Polar residues" evidence="1">
    <location>
        <begin position="99"/>
        <end position="110"/>
    </location>
</feature>
<name>A0A1Q5UQE0_9EURO</name>
<accession>A0A1Q5UQE0</accession>
<evidence type="ECO:0000256" key="1">
    <source>
        <dbReference type="SAM" id="MobiDB-lite"/>
    </source>
</evidence>
<reference evidence="2 3" key="1">
    <citation type="submission" date="2016-10" db="EMBL/GenBank/DDBJ databases">
        <title>Genome sequence of the ascomycete fungus Penicillium subrubescens.</title>
        <authorList>
            <person name="De Vries R.P."/>
            <person name="Peng M."/>
            <person name="Dilokpimol A."/>
            <person name="Hilden K."/>
            <person name="Makela M.R."/>
            <person name="Grigoriev I."/>
            <person name="Riley R."/>
            <person name="Granchi Z."/>
        </authorList>
    </citation>
    <scope>NUCLEOTIDE SEQUENCE [LARGE SCALE GENOMIC DNA]</scope>
    <source>
        <strain evidence="2 3">CBS 132785</strain>
    </source>
</reference>
<keyword evidence="3" id="KW-1185">Reference proteome</keyword>
<comment type="caution">
    <text evidence="2">The sequence shown here is derived from an EMBL/GenBank/DDBJ whole genome shotgun (WGS) entry which is preliminary data.</text>
</comment>
<dbReference type="Proteomes" id="UP000186955">
    <property type="component" value="Unassembled WGS sequence"/>
</dbReference>
<protein>
    <submittedName>
        <fullName evidence="2">Uncharacterized protein</fullName>
    </submittedName>
</protein>
<feature type="region of interest" description="Disordered" evidence="1">
    <location>
        <begin position="88"/>
        <end position="110"/>
    </location>
</feature>